<comment type="caution">
    <text evidence="10">The sequence shown here is derived from an EMBL/GenBank/DDBJ whole genome shotgun (WGS) entry which is preliminary data.</text>
</comment>
<evidence type="ECO:0000256" key="1">
    <source>
        <dbReference type="ARBA" id="ARBA00011482"/>
    </source>
</evidence>
<dbReference type="EMBL" id="RHFK02000007">
    <property type="protein sequence ID" value="TWW73076.1"/>
    <property type="molecule type" value="Genomic_DNA"/>
</dbReference>
<dbReference type="UniPathway" id="UPA00143"/>
<evidence type="ECO:0000256" key="6">
    <source>
        <dbReference type="ARBA" id="ARBA00030086"/>
    </source>
</evidence>
<evidence type="ECO:0000256" key="5">
    <source>
        <dbReference type="ARBA" id="ARBA00022833"/>
    </source>
</evidence>
<feature type="domain" description="RING-type" evidence="9">
    <location>
        <begin position="25"/>
        <end position="73"/>
    </location>
</feature>
<dbReference type="PROSITE" id="PS50089">
    <property type="entry name" value="ZF_RING_2"/>
    <property type="match status" value="1"/>
</dbReference>
<dbReference type="InterPro" id="IPR013083">
    <property type="entry name" value="Znf_RING/FYVE/PHD"/>
</dbReference>
<keyword evidence="3" id="KW-0479">Metal-binding</keyword>
<keyword evidence="5" id="KW-0862">Zinc</keyword>
<evidence type="ECO:0000259" key="9">
    <source>
        <dbReference type="PROSITE" id="PS50089"/>
    </source>
</evidence>
<dbReference type="GO" id="GO:0008270">
    <property type="term" value="F:zinc ion binding"/>
    <property type="evidence" value="ECO:0007669"/>
    <property type="project" value="UniProtKB-KW"/>
</dbReference>
<dbReference type="AlphaFoldDB" id="A0A5C6P1X4"/>
<dbReference type="GO" id="GO:0016567">
    <property type="term" value="P:protein ubiquitination"/>
    <property type="evidence" value="ECO:0007669"/>
    <property type="project" value="UniProtKB-UniPathway"/>
</dbReference>
<dbReference type="InterPro" id="IPR017907">
    <property type="entry name" value="Znf_RING_CS"/>
</dbReference>
<evidence type="ECO:0000256" key="4">
    <source>
        <dbReference type="ARBA" id="ARBA00022771"/>
    </source>
</evidence>
<comment type="subunit">
    <text evidence="1">Interacts with ATP6V0C.</text>
</comment>
<dbReference type="SUPFAM" id="SSF57850">
    <property type="entry name" value="RING/U-box"/>
    <property type="match status" value="1"/>
</dbReference>
<dbReference type="GO" id="GO:0005737">
    <property type="term" value="C:cytoplasm"/>
    <property type="evidence" value="ECO:0007669"/>
    <property type="project" value="TreeGrafter"/>
</dbReference>
<dbReference type="InterPro" id="IPR042285">
    <property type="entry name" value="RNF182"/>
</dbReference>
<proteinExistence type="predicted"/>
<dbReference type="InterPro" id="IPR001841">
    <property type="entry name" value="Znf_RING"/>
</dbReference>
<organism evidence="10 11">
    <name type="scientific">Takifugu flavidus</name>
    <name type="common">sansaifugu</name>
    <dbReference type="NCBI Taxonomy" id="433684"/>
    <lineage>
        <taxon>Eukaryota</taxon>
        <taxon>Metazoa</taxon>
        <taxon>Chordata</taxon>
        <taxon>Craniata</taxon>
        <taxon>Vertebrata</taxon>
        <taxon>Euteleostomi</taxon>
        <taxon>Actinopterygii</taxon>
        <taxon>Neopterygii</taxon>
        <taxon>Teleostei</taxon>
        <taxon>Neoteleostei</taxon>
        <taxon>Acanthomorphata</taxon>
        <taxon>Eupercaria</taxon>
        <taxon>Tetraodontiformes</taxon>
        <taxon>Tetradontoidea</taxon>
        <taxon>Tetraodontidae</taxon>
        <taxon>Takifugu</taxon>
    </lineage>
</organism>
<protein>
    <recommendedName>
        <fullName evidence="2">E3 ubiquitin-protein ligase RNF182</fullName>
    </recommendedName>
    <alternativeName>
        <fullName evidence="7">RING finger protein 182</fullName>
    </alternativeName>
    <alternativeName>
        <fullName evidence="6">RING-type E3 ubiquitin transferase RNF182</fullName>
    </alternativeName>
</protein>
<dbReference type="Proteomes" id="UP000324091">
    <property type="component" value="Chromosome 15"/>
</dbReference>
<sequence length="244" mass="26216">MVVGLHSKDDGGGFVDMLSPEELECKICSCLYNLGICRPKVLECCHPLCSKCLVKLQDLAESPPGAVVCPFCRYVTRLPGEAVSSLPDDCNLLAVLALRSRNQRNLHVHTEGSTELVLSPRCLSSLVRDSCGNPPSSSSSPTSSSLRTSSNFVVITITEPPRAPEVLHPRSLSLGPPRWTLWSRGSARALVRPAVLLVSLVPAGLVMVTAYGFCRCVCHQLQDRAPPSWTQTDPLGSVRGRSGG</sequence>
<keyword evidence="4 8" id="KW-0863">Zinc-finger</keyword>
<accession>A0A5C6P1X4</accession>
<dbReference type="PROSITE" id="PS00518">
    <property type="entry name" value="ZF_RING_1"/>
    <property type="match status" value="1"/>
</dbReference>
<evidence type="ECO:0000256" key="8">
    <source>
        <dbReference type="PROSITE-ProRule" id="PRU00175"/>
    </source>
</evidence>
<dbReference type="GO" id="GO:0004842">
    <property type="term" value="F:ubiquitin-protein transferase activity"/>
    <property type="evidence" value="ECO:0007669"/>
    <property type="project" value="TreeGrafter"/>
</dbReference>
<dbReference type="PANTHER" id="PTHR46675">
    <property type="entry name" value="E3 UBIQUITIN-PROTEIN LIGASE RNF182"/>
    <property type="match status" value="1"/>
</dbReference>
<name>A0A5C6P1X4_9TELE</name>
<keyword evidence="11" id="KW-1185">Reference proteome</keyword>
<evidence type="ECO:0000313" key="10">
    <source>
        <dbReference type="EMBL" id="TWW73076.1"/>
    </source>
</evidence>
<evidence type="ECO:0000313" key="11">
    <source>
        <dbReference type="Proteomes" id="UP000324091"/>
    </source>
</evidence>
<evidence type="ECO:0000256" key="3">
    <source>
        <dbReference type="ARBA" id="ARBA00022723"/>
    </source>
</evidence>
<dbReference type="PANTHER" id="PTHR46675:SF2">
    <property type="entry name" value="E3 UBIQUITIN-PROTEIN LIGASE RNF182"/>
    <property type="match status" value="1"/>
</dbReference>
<reference evidence="10 11" key="1">
    <citation type="submission" date="2019-04" db="EMBL/GenBank/DDBJ databases">
        <title>Chromosome genome assembly for Takifugu flavidus.</title>
        <authorList>
            <person name="Xiao S."/>
        </authorList>
    </citation>
    <scope>NUCLEOTIDE SEQUENCE [LARGE SCALE GENOMIC DNA]</scope>
    <source>
        <strain evidence="10">HTHZ2018</strain>
        <tissue evidence="10">Muscle</tissue>
    </source>
</reference>
<evidence type="ECO:0000256" key="7">
    <source>
        <dbReference type="ARBA" id="ARBA00031239"/>
    </source>
</evidence>
<gene>
    <name evidence="10" type="ORF">D4764_15G0004700</name>
</gene>
<evidence type="ECO:0000256" key="2">
    <source>
        <dbReference type="ARBA" id="ARBA00014050"/>
    </source>
</evidence>
<dbReference type="Gene3D" id="3.30.40.10">
    <property type="entry name" value="Zinc/RING finger domain, C3HC4 (zinc finger)"/>
    <property type="match status" value="1"/>
</dbReference>